<dbReference type="EMBL" id="JAHKSW010000020">
    <property type="protein sequence ID" value="KAG7319415.1"/>
    <property type="molecule type" value="Genomic_DNA"/>
</dbReference>
<proteinExistence type="inferred from homology"/>
<evidence type="ECO:0000256" key="3">
    <source>
        <dbReference type="ARBA" id="ARBA00022490"/>
    </source>
</evidence>
<feature type="compositionally biased region" description="Basic and acidic residues" evidence="12">
    <location>
        <begin position="1"/>
        <end position="22"/>
    </location>
</feature>
<keyword evidence="7" id="KW-0007">Acetylation</keyword>
<feature type="domain" description="Large ribosomal subunit protein uL30 N-terminal eukaryotes" evidence="14">
    <location>
        <begin position="44"/>
        <end position="115"/>
    </location>
</feature>
<dbReference type="PANTHER" id="PTHR11524">
    <property type="entry name" value="60S RIBOSOMAL PROTEIN L7"/>
    <property type="match status" value="1"/>
</dbReference>
<keyword evidence="16" id="KW-1185">Reference proteome</keyword>
<evidence type="ECO:0000256" key="9">
    <source>
        <dbReference type="ARBA" id="ARBA00040575"/>
    </source>
</evidence>
<keyword evidence="4" id="KW-0677">Repeat</keyword>
<keyword evidence="8" id="KW-0687">Ribonucleoprotein</keyword>
<evidence type="ECO:0000256" key="7">
    <source>
        <dbReference type="ARBA" id="ARBA00022990"/>
    </source>
</evidence>
<evidence type="ECO:0000256" key="10">
    <source>
        <dbReference type="ARBA" id="ARBA00041271"/>
    </source>
</evidence>
<feature type="compositionally biased region" description="Basic residues" evidence="12">
    <location>
        <begin position="23"/>
        <end position="40"/>
    </location>
</feature>
<organism evidence="15 16">
    <name type="scientific">Hemibagrus wyckioides</name>
    <dbReference type="NCBI Taxonomy" id="337641"/>
    <lineage>
        <taxon>Eukaryota</taxon>
        <taxon>Metazoa</taxon>
        <taxon>Chordata</taxon>
        <taxon>Craniata</taxon>
        <taxon>Vertebrata</taxon>
        <taxon>Euteleostomi</taxon>
        <taxon>Actinopterygii</taxon>
        <taxon>Neopterygii</taxon>
        <taxon>Teleostei</taxon>
        <taxon>Ostariophysi</taxon>
        <taxon>Siluriformes</taxon>
        <taxon>Bagridae</taxon>
        <taxon>Hemibagrus</taxon>
    </lineage>
</organism>
<dbReference type="PROSITE" id="PS00634">
    <property type="entry name" value="RIBOSOMAL_L30"/>
    <property type="match status" value="1"/>
</dbReference>
<dbReference type="GO" id="GO:0000463">
    <property type="term" value="P:maturation of LSU-rRNA from tricistronic rRNA transcript (SSU-rRNA, 5.8S rRNA, LSU-rRNA)"/>
    <property type="evidence" value="ECO:0007669"/>
    <property type="project" value="TreeGrafter"/>
</dbReference>
<evidence type="ECO:0000256" key="6">
    <source>
        <dbReference type="ARBA" id="ARBA00022980"/>
    </source>
</evidence>
<feature type="region of interest" description="Disordered" evidence="12">
    <location>
        <begin position="1"/>
        <end position="44"/>
    </location>
</feature>
<evidence type="ECO:0000313" key="15">
    <source>
        <dbReference type="EMBL" id="KAG7319415.1"/>
    </source>
</evidence>
<dbReference type="GO" id="GO:0022625">
    <property type="term" value="C:cytosolic large ribosomal subunit"/>
    <property type="evidence" value="ECO:0007669"/>
    <property type="project" value="UniProtKB-ARBA"/>
</dbReference>
<sequence length="278" mass="32190">MAGETEKKEAKETKETKAAMKKKEPKKTGIKVKKLAKGKKTPSVPEGLLKKRKLFAAAKVARVKAQLLEKKKRRITRNLIYSRAQVYHKEYRQMYRREIRMNRMARKAGNFYVPAEPKLAFVVRIRGINGVSPKVRKVLQLLRLRQIFNGVFVKLNKASINMLRIAEPYIAWGYPNLKSVRELIYKRGYGKIRKQRIPLTDNSLIEKNLGSYGIICMEDLIHTIYTVGRNFKAANNFLWPFKLSSPRGGMNKKTTHFVEGGDAGNREDQINRLIRRMN</sequence>
<dbReference type="CDD" id="cd01657">
    <property type="entry name" value="Ribosomal_L7_archeal_euk"/>
    <property type="match status" value="1"/>
</dbReference>
<evidence type="ECO:0000256" key="5">
    <source>
        <dbReference type="ARBA" id="ARBA00022884"/>
    </source>
</evidence>
<dbReference type="GO" id="GO:0003723">
    <property type="term" value="F:RNA binding"/>
    <property type="evidence" value="ECO:0007669"/>
    <property type="project" value="UniProtKB-KW"/>
</dbReference>
<dbReference type="InterPro" id="IPR012988">
    <property type="entry name" value="Ribosomal_uL30_N_euk"/>
</dbReference>
<dbReference type="InterPro" id="IPR016082">
    <property type="entry name" value="Ribosomal_uL30_ferredoxin-like"/>
</dbReference>
<keyword evidence="6" id="KW-0689">Ribosomal protein</keyword>
<dbReference type="FunFam" id="3.30.1390.20:FF:000003">
    <property type="entry name" value="60S ribosomal protein L7"/>
    <property type="match status" value="1"/>
</dbReference>
<dbReference type="InterPro" id="IPR005998">
    <property type="entry name" value="Ribosomal_uL30_euk"/>
</dbReference>
<evidence type="ECO:0000256" key="1">
    <source>
        <dbReference type="ARBA" id="ARBA00004496"/>
    </source>
</evidence>
<accession>A0A9D3SD87</accession>
<dbReference type="InterPro" id="IPR018038">
    <property type="entry name" value="Ribosomal_uL30_CS"/>
</dbReference>
<dbReference type="GO" id="GO:0003735">
    <property type="term" value="F:structural constituent of ribosome"/>
    <property type="evidence" value="ECO:0007669"/>
    <property type="project" value="TreeGrafter"/>
</dbReference>
<feature type="domain" description="Large ribosomal subunit protein uL30-like ferredoxin-like fold" evidence="13">
    <location>
        <begin position="120"/>
        <end position="170"/>
    </location>
</feature>
<evidence type="ECO:0000256" key="11">
    <source>
        <dbReference type="ARBA" id="ARBA00045415"/>
    </source>
</evidence>
<comment type="subcellular location">
    <subcellularLocation>
        <location evidence="1">Cytoplasm</location>
    </subcellularLocation>
</comment>
<gene>
    <name evidence="15" type="ORF">KOW79_016558</name>
</gene>
<evidence type="ECO:0000313" key="16">
    <source>
        <dbReference type="Proteomes" id="UP000824219"/>
    </source>
</evidence>
<keyword evidence="5" id="KW-0694">RNA-binding</keyword>
<dbReference type="InterPro" id="IPR035808">
    <property type="entry name" value="Ribosomal_uL30_euk_arc"/>
</dbReference>
<dbReference type="Pfam" id="PF08079">
    <property type="entry name" value="Ribosomal_L30_N"/>
    <property type="match status" value="1"/>
</dbReference>
<evidence type="ECO:0000259" key="13">
    <source>
        <dbReference type="Pfam" id="PF00327"/>
    </source>
</evidence>
<comment type="function">
    <text evidence="11">Component of the large ribosomal subunit. The ribosome is a large ribonucleoprotein complex responsible for the synthesis of proteins in the cell. Binds to G-rich structures in 28S rRNA and in mRNAs. Plays a regulatory role in the translation apparatus; inhibits cell-free translation of mRNAs.</text>
</comment>
<dbReference type="PANTHER" id="PTHR11524:SF12">
    <property type="entry name" value="LARGE RIBOSOMAL SUBUNIT PROTEIN UL30"/>
    <property type="match status" value="1"/>
</dbReference>
<dbReference type="InterPro" id="IPR036919">
    <property type="entry name" value="Ribo_uL30_ferredoxin-like_sf"/>
</dbReference>
<dbReference type="InterPro" id="IPR039699">
    <property type="entry name" value="Ribosomal_uL30"/>
</dbReference>
<dbReference type="OrthoDB" id="28644at2759"/>
<evidence type="ECO:0000256" key="8">
    <source>
        <dbReference type="ARBA" id="ARBA00023274"/>
    </source>
</evidence>
<protein>
    <recommendedName>
        <fullName evidence="9">Large ribosomal subunit protein uL30</fullName>
    </recommendedName>
    <alternativeName>
        <fullName evidence="10">60S ribosomal protein L7</fullName>
    </alternativeName>
</protein>
<dbReference type="AlphaFoldDB" id="A0A9D3SD87"/>
<comment type="caution">
    <text evidence="15">The sequence shown here is derived from an EMBL/GenBank/DDBJ whole genome shotgun (WGS) entry which is preliminary data.</text>
</comment>
<dbReference type="SUPFAM" id="SSF55129">
    <property type="entry name" value="Ribosomal protein L30p/L7e"/>
    <property type="match status" value="1"/>
</dbReference>
<dbReference type="Gene3D" id="3.30.1390.20">
    <property type="entry name" value="Ribosomal protein L30, ferredoxin-like fold domain"/>
    <property type="match status" value="2"/>
</dbReference>
<dbReference type="Proteomes" id="UP000824219">
    <property type="component" value="Linkage Group LG20"/>
</dbReference>
<reference evidence="15 16" key="1">
    <citation type="submission" date="2021-06" db="EMBL/GenBank/DDBJ databases">
        <title>Chromosome-level genome assembly of the red-tail catfish (Hemibagrus wyckioides).</title>
        <authorList>
            <person name="Shao F."/>
        </authorList>
    </citation>
    <scope>NUCLEOTIDE SEQUENCE [LARGE SCALE GENOMIC DNA]</scope>
    <source>
        <strain evidence="15">EC202008001</strain>
        <tissue evidence="15">Blood</tissue>
    </source>
</reference>
<comment type="similarity">
    <text evidence="2">Belongs to the universal ribosomal protein uL30 family.</text>
</comment>
<evidence type="ECO:0000256" key="12">
    <source>
        <dbReference type="SAM" id="MobiDB-lite"/>
    </source>
</evidence>
<keyword evidence="3" id="KW-0963">Cytoplasm</keyword>
<evidence type="ECO:0000256" key="4">
    <source>
        <dbReference type="ARBA" id="ARBA00022737"/>
    </source>
</evidence>
<evidence type="ECO:0000256" key="2">
    <source>
        <dbReference type="ARBA" id="ARBA00007594"/>
    </source>
</evidence>
<dbReference type="FunFam" id="3.30.1390.20:FF:000002">
    <property type="entry name" value="60S ribosomal protein L7"/>
    <property type="match status" value="1"/>
</dbReference>
<dbReference type="Pfam" id="PF00327">
    <property type="entry name" value="Ribosomal_L30"/>
    <property type="match status" value="1"/>
</dbReference>
<dbReference type="NCBIfam" id="TIGR01310">
    <property type="entry name" value="uL30_euk"/>
    <property type="match status" value="1"/>
</dbReference>
<name>A0A9D3SD87_9TELE</name>
<evidence type="ECO:0000259" key="14">
    <source>
        <dbReference type="Pfam" id="PF08079"/>
    </source>
</evidence>